<dbReference type="Proteomes" id="UP000024635">
    <property type="component" value="Unassembled WGS sequence"/>
</dbReference>
<comment type="caution">
    <text evidence="1">The sequence shown here is derived from an EMBL/GenBank/DDBJ whole genome shotgun (WGS) entry which is preliminary data.</text>
</comment>
<proteinExistence type="predicted"/>
<accession>A0A016WMM5</accession>
<protein>
    <submittedName>
        <fullName evidence="1">Uncharacterized protein</fullName>
    </submittedName>
</protein>
<reference evidence="2" key="1">
    <citation type="journal article" date="2015" name="Nat. Genet.">
        <title>The genome and transcriptome of the zoonotic hookworm Ancylostoma ceylanicum identify infection-specific gene families.</title>
        <authorList>
            <person name="Schwarz E.M."/>
            <person name="Hu Y."/>
            <person name="Antoshechkin I."/>
            <person name="Miller M.M."/>
            <person name="Sternberg P.W."/>
            <person name="Aroian R.V."/>
        </authorList>
    </citation>
    <scope>NUCLEOTIDE SEQUENCE</scope>
    <source>
        <strain evidence="2">HY135</strain>
    </source>
</reference>
<sequence length="87" mass="9508">MQFRQRVCCTVRVDGGDPSTASTRMQRNRAARIGIVDVSRQSAISKLVSSQFGDLFSIFSCFITRSSIMAANDIDSGSRDAVARRAC</sequence>
<dbReference type="EMBL" id="JARK01000209">
    <property type="protein sequence ID" value="EYC40507.1"/>
    <property type="molecule type" value="Genomic_DNA"/>
</dbReference>
<gene>
    <name evidence="1" type="primary">Acey_s0609.g613</name>
    <name evidence="1" type="ORF">Y032_0609g613</name>
</gene>
<name>A0A016WMM5_9BILA</name>
<evidence type="ECO:0000313" key="2">
    <source>
        <dbReference type="Proteomes" id="UP000024635"/>
    </source>
</evidence>
<organism evidence="1 2">
    <name type="scientific">Ancylostoma ceylanicum</name>
    <dbReference type="NCBI Taxonomy" id="53326"/>
    <lineage>
        <taxon>Eukaryota</taxon>
        <taxon>Metazoa</taxon>
        <taxon>Ecdysozoa</taxon>
        <taxon>Nematoda</taxon>
        <taxon>Chromadorea</taxon>
        <taxon>Rhabditida</taxon>
        <taxon>Rhabditina</taxon>
        <taxon>Rhabditomorpha</taxon>
        <taxon>Strongyloidea</taxon>
        <taxon>Ancylostomatidae</taxon>
        <taxon>Ancylostomatinae</taxon>
        <taxon>Ancylostoma</taxon>
    </lineage>
</organism>
<evidence type="ECO:0000313" key="1">
    <source>
        <dbReference type="EMBL" id="EYC40507.1"/>
    </source>
</evidence>
<dbReference type="AlphaFoldDB" id="A0A016WMM5"/>
<keyword evidence="2" id="KW-1185">Reference proteome</keyword>